<proteinExistence type="inferred from homology"/>
<accession>A0AA41MJ33</accession>
<gene>
    <name evidence="8" type="ORF">SUZIE_119380</name>
</gene>
<evidence type="ECO:0000259" key="7">
    <source>
        <dbReference type="Pfam" id="PF23486"/>
    </source>
</evidence>
<dbReference type="PANTHER" id="PTHR13388:SF4">
    <property type="entry name" value="TRANSMEMBRANE PROTEIN 132C"/>
    <property type="match status" value="1"/>
</dbReference>
<keyword evidence="4" id="KW-1133">Transmembrane helix</keyword>
<evidence type="ECO:0000256" key="1">
    <source>
        <dbReference type="ARBA" id="ARBA00004479"/>
    </source>
</evidence>
<keyword evidence="5" id="KW-0472">Membrane</keyword>
<dbReference type="GO" id="GO:0016020">
    <property type="term" value="C:membrane"/>
    <property type="evidence" value="ECO:0007669"/>
    <property type="project" value="UniProtKB-SubCell"/>
</dbReference>
<dbReference type="InterPro" id="IPR026307">
    <property type="entry name" value="TMEM132"/>
</dbReference>
<comment type="subcellular location">
    <subcellularLocation>
        <location evidence="1">Membrane</location>
        <topology evidence="1">Single-pass type I membrane protein</topology>
    </subcellularLocation>
</comment>
<dbReference type="Pfam" id="PF23486">
    <property type="entry name" value="Ig_TMEM132_5th"/>
    <property type="match status" value="1"/>
</dbReference>
<comment type="similarity">
    <text evidence="2">Belongs to the TMEM132 family.</text>
</comment>
<reference evidence="8" key="1">
    <citation type="submission" date="2020-03" db="EMBL/GenBank/DDBJ databases">
        <title>Studies in the Genomics of Life Span.</title>
        <authorList>
            <person name="Glass D."/>
        </authorList>
    </citation>
    <scope>NUCLEOTIDE SEQUENCE</scope>
    <source>
        <strain evidence="8">SUZIE</strain>
        <tissue evidence="8">Muscle</tissue>
    </source>
</reference>
<dbReference type="Pfam" id="PF16070">
    <property type="entry name" value="Ig_TMEM132_4th"/>
    <property type="match status" value="1"/>
</dbReference>
<dbReference type="EMBL" id="JAATJV010192119">
    <property type="protein sequence ID" value="MBZ3872726.1"/>
    <property type="molecule type" value="Genomic_DNA"/>
</dbReference>
<comment type="caution">
    <text evidence="8">The sequence shown here is derived from an EMBL/GenBank/DDBJ whole genome shotgun (WGS) entry which is preliminary data.</text>
</comment>
<evidence type="ECO:0000313" key="8">
    <source>
        <dbReference type="EMBL" id="MBZ3872726.1"/>
    </source>
</evidence>
<sequence length="96" mass="11045">MPCDLEPPVFLSIVRLFLGARFPPPRQVSDHCDYVFVNGKETKGRMEAVVNFTYQYLSAPLRITVWVPRLSLQIEVSDTELSQIKGWRVPILAIKR</sequence>
<dbReference type="PANTHER" id="PTHR13388">
    <property type="entry name" value="DETONATOR, ISOFORM E"/>
    <property type="match status" value="1"/>
</dbReference>
<evidence type="ECO:0000313" key="9">
    <source>
        <dbReference type="Proteomes" id="UP001166674"/>
    </source>
</evidence>
<dbReference type="AlphaFoldDB" id="A0AA41MJ33"/>
<evidence type="ECO:0000256" key="3">
    <source>
        <dbReference type="ARBA" id="ARBA00022692"/>
    </source>
</evidence>
<evidence type="ECO:0000256" key="4">
    <source>
        <dbReference type="ARBA" id="ARBA00022989"/>
    </source>
</evidence>
<keyword evidence="3 8" id="KW-0812">Transmembrane</keyword>
<dbReference type="InterPro" id="IPR055423">
    <property type="entry name" value="Ig_TMEM132_5th"/>
</dbReference>
<dbReference type="Proteomes" id="UP001166674">
    <property type="component" value="Unassembled WGS sequence"/>
</dbReference>
<keyword evidence="9" id="KW-1185">Reference proteome</keyword>
<feature type="domain" description="Transmembrane protein TMEM132 fifth" evidence="7">
    <location>
        <begin position="73"/>
        <end position="95"/>
    </location>
</feature>
<evidence type="ECO:0000256" key="2">
    <source>
        <dbReference type="ARBA" id="ARBA00006166"/>
    </source>
</evidence>
<evidence type="ECO:0000256" key="5">
    <source>
        <dbReference type="ARBA" id="ARBA00023136"/>
    </source>
</evidence>
<name>A0AA41MJ33_SCICA</name>
<evidence type="ECO:0000259" key="6">
    <source>
        <dbReference type="Pfam" id="PF16070"/>
    </source>
</evidence>
<dbReference type="InterPro" id="IPR031437">
    <property type="entry name" value="Ig_TMEM132_4th"/>
</dbReference>
<feature type="domain" description="Transmembrane protein family 132 fourth" evidence="6">
    <location>
        <begin position="27"/>
        <end position="70"/>
    </location>
</feature>
<organism evidence="8 9">
    <name type="scientific">Sciurus carolinensis</name>
    <name type="common">Eastern gray squirrel</name>
    <dbReference type="NCBI Taxonomy" id="30640"/>
    <lineage>
        <taxon>Eukaryota</taxon>
        <taxon>Metazoa</taxon>
        <taxon>Chordata</taxon>
        <taxon>Craniata</taxon>
        <taxon>Vertebrata</taxon>
        <taxon>Euteleostomi</taxon>
        <taxon>Mammalia</taxon>
        <taxon>Eutheria</taxon>
        <taxon>Euarchontoglires</taxon>
        <taxon>Glires</taxon>
        <taxon>Rodentia</taxon>
        <taxon>Sciuromorpha</taxon>
        <taxon>Sciuridae</taxon>
        <taxon>Sciurinae</taxon>
        <taxon>Sciurini</taxon>
        <taxon>Sciurus</taxon>
    </lineage>
</organism>
<protein>
    <submittedName>
        <fullName evidence="8">Transmembrane protein 132C</fullName>
    </submittedName>
</protein>